<dbReference type="InterPro" id="IPR025558">
    <property type="entry name" value="DUF4283"/>
</dbReference>
<feature type="compositionally biased region" description="Low complexity" evidence="1">
    <location>
        <begin position="26"/>
        <end position="36"/>
    </location>
</feature>
<feature type="compositionally biased region" description="Low complexity" evidence="1">
    <location>
        <begin position="391"/>
        <end position="406"/>
    </location>
</feature>
<evidence type="ECO:0000313" key="4">
    <source>
        <dbReference type="Proteomes" id="UP000694251"/>
    </source>
</evidence>
<dbReference type="InterPro" id="IPR000477">
    <property type="entry name" value="RT_dom"/>
</dbReference>
<feature type="compositionally biased region" description="Polar residues" evidence="1">
    <location>
        <begin position="82"/>
        <end position="104"/>
    </location>
</feature>
<keyword evidence="3" id="KW-0695">RNA-directed DNA polymerase</keyword>
<dbReference type="Proteomes" id="UP000694251">
    <property type="component" value="Chromosome 7"/>
</dbReference>
<feature type="region of interest" description="Disordered" evidence="1">
    <location>
        <begin position="1"/>
        <end position="112"/>
    </location>
</feature>
<feature type="region of interest" description="Disordered" evidence="1">
    <location>
        <begin position="370"/>
        <end position="490"/>
    </location>
</feature>
<dbReference type="Pfam" id="PF03372">
    <property type="entry name" value="Exo_endo_phos"/>
    <property type="match status" value="1"/>
</dbReference>
<dbReference type="InterPro" id="IPR005135">
    <property type="entry name" value="Endo/exonuclease/phosphatase"/>
</dbReference>
<accession>A0A8T2BRP4</accession>
<keyword evidence="3" id="KW-0808">Transferase</keyword>
<dbReference type="CDD" id="cd01650">
    <property type="entry name" value="RT_nLTR_like"/>
    <property type="match status" value="1"/>
</dbReference>
<evidence type="ECO:0000313" key="3">
    <source>
        <dbReference type="EMBL" id="KAG7588393.1"/>
    </source>
</evidence>
<dbReference type="PANTHER" id="PTHR33116:SF84">
    <property type="entry name" value="RNA-DIRECTED DNA POLYMERASE"/>
    <property type="match status" value="1"/>
</dbReference>
<dbReference type="InterPro" id="IPR001878">
    <property type="entry name" value="Znf_CCHC"/>
</dbReference>
<dbReference type="GO" id="GO:0003964">
    <property type="term" value="F:RNA-directed DNA polymerase activity"/>
    <property type="evidence" value="ECO:0007669"/>
    <property type="project" value="UniProtKB-KW"/>
</dbReference>
<dbReference type="InterPro" id="IPR026960">
    <property type="entry name" value="RVT-Znf"/>
</dbReference>
<dbReference type="Pfam" id="PF00078">
    <property type="entry name" value="RVT_1"/>
    <property type="match status" value="1"/>
</dbReference>
<keyword evidence="3" id="KW-0548">Nucleotidyltransferase</keyword>
<gene>
    <name evidence="3" type="ORF">ISN44_As07g007280</name>
</gene>
<dbReference type="EMBL" id="JAEFBJ010000007">
    <property type="protein sequence ID" value="KAG7588393.1"/>
    <property type="molecule type" value="Genomic_DNA"/>
</dbReference>
<proteinExistence type="predicted"/>
<dbReference type="Pfam" id="PF13966">
    <property type="entry name" value="zf-RVT"/>
    <property type="match status" value="1"/>
</dbReference>
<evidence type="ECO:0000256" key="1">
    <source>
        <dbReference type="SAM" id="MobiDB-lite"/>
    </source>
</evidence>
<protein>
    <submittedName>
        <fullName evidence="3">Reverse transcriptase zinc-binding domain</fullName>
    </submittedName>
</protein>
<feature type="compositionally biased region" description="Pro residues" evidence="1">
    <location>
        <begin position="11"/>
        <end position="25"/>
    </location>
</feature>
<dbReference type="OrthoDB" id="1110923at2759"/>
<dbReference type="PROSITE" id="PS50878">
    <property type="entry name" value="RT_POL"/>
    <property type="match status" value="1"/>
</dbReference>
<reference evidence="3 4" key="1">
    <citation type="submission" date="2020-12" db="EMBL/GenBank/DDBJ databases">
        <title>Concerted genomic and epigenomic changes stabilize Arabidopsis allopolyploids.</title>
        <authorList>
            <person name="Chen Z."/>
        </authorList>
    </citation>
    <scope>NUCLEOTIDE SEQUENCE [LARGE SCALE GENOMIC DNA]</scope>
    <source>
        <strain evidence="3">As9502</strain>
        <tissue evidence="3">Leaf</tissue>
    </source>
</reference>
<evidence type="ECO:0000259" key="2">
    <source>
        <dbReference type="PROSITE" id="PS50878"/>
    </source>
</evidence>
<feature type="compositionally biased region" description="Acidic residues" evidence="1">
    <location>
        <begin position="463"/>
        <end position="489"/>
    </location>
</feature>
<dbReference type="Pfam" id="PF14111">
    <property type="entry name" value="DUF4283"/>
    <property type="match status" value="1"/>
</dbReference>
<dbReference type="PANTHER" id="PTHR33116">
    <property type="entry name" value="REVERSE TRANSCRIPTASE ZINC-BINDING DOMAIN-CONTAINING PROTEIN-RELATED-RELATED"/>
    <property type="match status" value="1"/>
</dbReference>
<keyword evidence="4" id="KW-1185">Reference proteome</keyword>
<organism evidence="3 4">
    <name type="scientific">Arabidopsis suecica</name>
    <name type="common">Swedish thale-cress</name>
    <name type="synonym">Cardaminopsis suecica</name>
    <dbReference type="NCBI Taxonomy" id="45249"/>
    <lineage>
        <taxon>Eukaryota</taxon>
        <taxon>Viridiplantae</taxon>
        <taxon>Streptophyta</taxon>
        <taxon>Embryophyta</taxon>
        <taxon>Tracheophyta</taxon>
        <taxon>Spermatophyta</taxon>
        <taxon>Magnoliopsida</taxon>
        <taxon>eudicotyledons</taxon>
        <taxon>Gunneridae</taxon>
        <taxon>Pentapetalae</taxon>
        <taxon>rosids</taxon>
        <taxon>malvids</taxon>
        <taxon>Brassicales</taxon>
        <taxon>Brassicaceae</taxon>
        <taxon>Camelineae</taxon>
        <taxon>Arabidopsis</taxon>
    </lineage>
</organism>
<dbReference type="GO" id="GO:0003676">
    <property type="term" value="F:nucleic acid binding"/>
    <property type="evidence" value="ECO:0007669"/>
    <property type="project" value="InterPro"/>
</dbReference>
<feature type="domain" description="Reverse transcriptase" evidence="2">
    <location>
        <begin position="968"/>
        <end position="1245"/>
    </location>
</feature>
<comment type="caution">
    <text evidence="3">The sequence shown here is derived from an EMBL/GenBank/DDBJ whole genome shotgun (WGS) entry which is preliminary data.</text>
</comment>
<name>A0A8T2BRP4_ARASU</name>
<dbReference type="GO" id="GO:0008270">
    <property type="term" value="F:zinc ion binding"/>
    <property type="evidence" value="ECO:0007669"/>
    <property type="project" value="InterPro"/>
</dbReference>
<sequence>MGGKKRRSPTKVPPPRLPPKLPPSPSLGSVPASLPPTSLVVLGSKERSSSSVSPQSNGSSTPAAGIPSAGLRNEAPKPIRSDSLNSASGSQTQILGSDSSSPVDSAQAAPKPSWVNMLTGSVGKMEKKGDPFVLDSGELCVKIPNEVITRNNKRWESFIIGQFHGNLPSPGALHAIFNGIWSNRLKDITISRLGPRTVLIKIPSAATRERVLSQGMWHIEGQTMFVVAWEPGLTPALPELTEAPVWLEFRGVPPHFFSEEGFEHIAGMLGHPVHCHPSTINMTNLEVGKVLTIINPSNPLPEAVNVQFSSGEIHRVAVSSPWLPPICSHCQELGHSLRRCPSAPITCSACQSTTHASEACPRAKKTAERKAKVSTVEPPILMSKENKAKAKANASSKKSNSSAKHAVWIERQSTEETPTPISVKERKPSKTRAVKGLSPKGSSALAKAKGKAHVVNSPSSSEIESDSQDEDTSVSSSDEDPLTSEEEVAEAPFTRRRSFKKWIRHNRPAFGSIIETRVKMRKSQKFLNSTFPGWNFVANYEFAELGRIWVVWDQSVKLSIHSKSSQMVTCIVQLPGTKLVVAVSFVYAVNCKYGRQDLWEEIVALARDPIISTKPWMIMGDFNQVMHPHESSSGGTRISKGMREFRDCTFSAGLEDLSYRGSTYTWWNKRDSNPIAKKLDRVLVNDVWQLELPMAYALFGEPVFSDHSPSCVVLGKQYKSKKPFMISHFLLQHCDFLPRVSQYWGDTVTEGTEMFSLSKKLKLLKGVIKDLNREQFSNLEERVKEAHASLSLCQARLLINPSPSLANAEKAAHKKWLTLALAEEKFLHQRSRVKWADCGDSNTAFFHRMVNSRRAINQIHFLEDSTGQRLEAIEDIKAHCVHFYMDLFVKDPPVLSTADRDRIKHFTPFKCDFDSQRMLQADISDAEIKQEAFSLPPNKTPGPDGFTGEFFRATWDIIGIDLIKAVKEFFTSGQLLKQWNATAISLISKKIGAVRIGDFRPISCCNAVYKIISKILAKRLQALMPKMINNAQSAFVKGRLLVENVLLATEMVQGFGRASVSARGLLKVDLRKAFDSVNWDFILQVLEASDFPPIFTNWIRQCLTTTSFSIKVNGELCGYFKGKRGLRQGDPLSPPLFVMALEVFSNILISKFEDGNVGFHPLGSQPKISYLAFADDLMLFFDGRAASLEGITSALEDFERLSGLSMNRDKTELFSAGLNEVDALTLDSFGFQHGSLPIRYLGLPLLSRKLRKSDYSPLTDKISARFNSWTVKCLSFAGRLQLISSVIYSLVNFWMTTFALPKGCIKAIEKLCNAFLWSGDVNKRTAAKVSWTKVCLPKLKGGMGLRNLLVWNKVLNLRLVWLLFSNSGSLWVAWMKEHYMKRSNYWCAEVKSNSSWIWKFLLNLRPMAKALIRCNLGDGLSASFWYDNWTPLGPLIDLFGDTGPSFLGVPINAIVAEACDSRGWILPSCRSRNQNAITLRNHLLSIPSPSQANGPDNYEWVVDNHSSSNFSTKKPWNYFRPREVTKLWVPAVWFKNSVPKHAFTFWIANLDRLPVRSRLHEWGMQLSSVCGLCNSNVETRDHLLLHCNFVEDIWHHVMRRLGQPPCIFADWSILISWLMSKTPTISSTLKRITVQATIYMIWKERNTRFHDNVSATSAVVFNQIDRSIKDILLARRFRLGCSRLLSQWFTHA</sequence>
<feature type="compositionally biased region" description="Low complexity" evidence="1">
    <location>
        <begin position="49"/>
        <end position="60"/>
    </location>
</feature>
<dbReference type="SMART" id="SM00343">
    <property type="entry name" value="ZnF_C2HC"/>
    <property type="match status" value="2"/>
</dbReference>